<evidence type="ECO:0000313" key="1">
    <source>
        <dbReference type="EMBL" id="KNZ62021.1"/>
    </source>
</evidence>
<dbReference type="EMBL" id="LAVV01003593">
    <property type="protein sequence ID" value="KNZ62021.1"/>
    <property type="molecule type" value="Genomic_DNA"/>
</dbReference>
<dbReference type="AlphaFoldDB" id="A0A0L6VML0"/>
<evidence type="ECO:0000313" key="2">
    <source>
        <dbReference type="Proteomes" id="UP000037035"/>
    </source>
</evidence>
<organism evidence="1 2">
    <name type="scientific">Puccinia sorghi</name>
    <dbReference type="NCBI Taxonomy" id="27349"/>
    <lineage>
        <taxon>Eukaryota</taxon>
        <taxon>Fungi</taxon>
        <taxon>Dikarya</taxon>
        <taxon>Basidiomycota</taxon>
        <taxon>Pucciniomycotina</taxon>
        <taxon>Pucciniomycetes</taxon>
        <taxon>Pucciniales</taxon>
        <taxon>Pucciniaceae</taxon>
        <taxon>Puccinia</taxon>
    </lineage>
</organism>
<dbReference type="VEuPathDB" id="FungiDB:VP01_13234g1"/>
<gene>
    <name evidence="1" type="ORF">VP01_13234g1</name>
</gene>
<accession>A0A0L6VML0</accession>
<feature type="non-terminal residue" evidence="1">
    <location>
        <position position="1"/>
    </location>
</feature>
<dbReference type="Proteomes" id="UP000037035">
    <property type="component" value="Unassembled WGS sequence"/>
</dbReference>
<comment type="caution">
    <text evidence="1">The sequence shown here is derived from an EMBL/GenBank/DDBJ whole genome shotgun (WGS) entry which is preliminary data.</text>
</comment>
<sequence length="72" mass="8086">PIFYNHSQNTQQDVSIQIVIATSRLGSNSNGAAVLRLKNLFQFGYGMVIHLHYNSKSTLHRYCDSIVTCSIN</sequence>
<dbReference type="OrthoDB" id="2408877at2759"/>
<reference evidence="1 2" key="1">
    <citation type="submission" date="2015-08" db="EMBL/GenBank/DDBJ databases">
        <title>Next Generation Sequencing and Analysis of the Genome of Puccinia sorghi L Schw, the Causal Agent of Maize Common Rust.</title>
        <authorList>
            <person name="Rochi L."/>
            <person name="Burguener G."/>
            <person name="Darino M."/>
            <person name="Turjanski A."/>
            <person name="Kreff E."/>
            <person name="Dieguez M.J."/>
            <person name="Sacco F."/>
        </authorList>
    </citation>
    <scope>NUCLEOTIDE SEQUENCE [LARGE SCALE GENOMIC DNA]</scope>
    <source>
        <strain evidence="1 2">RO10H11247</strain>
    </source>
</reference>
<name>A0A0L6VML0_9BASI</name>
<protein>
    <submittedName>
        <fullName evidence="1">Uncharacterized protein</fullName>
    </submittedName>
</protein>
<keyword evidence="2" id="KW-1185">Reference proteome</keyword>
<proteinExistence type="predicted"/>